<dbReference type="Gene3D" id="3.30.559.10">
    <property type="entry name" value="Chloramphenicol acetyltransferase-like domain"/>
    <property type="match status" value="4"/>
</dbReference>
<dbReference type="Gene3D" id="3.30.300.30">
    <property type="match status" value="4"/>
</dbReference>
<keyword evidence="4" id="KW-0597">Phosphoprotein</keyword>
<dbReference type="CDD" id="cd17643">
    <property type="entry name" value="A_NRPS_Cytc1-like"/>
    <property type="match status" value="1"/>
</dbReference>
<dbReference type="InterPro" id="IPR025110">
    <property type="entry name" value="AMP-bd_C"/>
</dbReference>
<dbReference type="InterPro" id="IPR042099">
    <property type="entry name" value="ANL_N_sf"/>
</dbReference>
<dbReference type="NCBIfam" id="TIGR01733">
    <property type="entry name" value="AA-adenyl-dom"/>
    <property type="match status" value="4"/>
</dbReference>
<dbReference type="InterPro" id="IPR009081">
    <property type="entry name" value="PP-bd_ACP"/>
</dbReference>
<dbReference type="OrthoDB" id="3671989at2"/>
<dbReference type="FunFam" id="3.40.50.980:FF:000001">
    <property type="entry name" value="Non-ribosomal peptide synthetase"/>
    <property type="match status" value="2"/>
</dbReference>
<dbReference type="FunFam" id="3.30.300.30:FF:000010">
    <property type="entry name" value="Enterobactin synthetase component F"/>
    <property type="match status" value="4"/>
</dbReference>
<feature type="region of interest" description="Disordered" evidence="7">
    <location>
        <begin position="4240"/>
        <end position="4271"/>
    </location>
</feature>
<dbReference type="EMBL" id="WUTW01000002">
    <property type="protein sequence ID" value="MXQ65540.1"/>
    <property type="molecule type" value="Genomic_DNA"/>
</dbReference>
<dbReference type="Gene3D" id="3.40.50.980">
    <property type="match status" value="6"/>
</dbReference>
<evidence type="ECO:0000256" key="5">
    <source>
        <dbReference type="ARBA" id="ARBA00022737"/>
    </source>
</evidence>
<dbReference type="InterPro" id="IPR006162">
    <property type="entry name" value="Ppantetheine_attach_site"/>
</dbReference>
<dbReference type="NCBIfam" id="NF003417">
    <property type="entry name" value="PRK04813.1"/>
    <property type="match status" value="4"/>
</dbReference>
<dbReference type="CDD" id="cd12117">
    <property type="entry name" value="A_NRPS_Srf_like"/>
    <property type="match status" value="1"/>
</dbReference>
<dbReference type="InterPro" id="IPR020806">
    <property type="entry name" value="PKS_PP-bd"/>
</dbReference>
<dbReference type="PROSITE" id="PS50075">
    <property type="entry name" value="CARRIER"/>
    <property type="match status" value="4"/>
</dbReference>
<gene>
    <name evidence="9" type="ORF">GQ466_16045</name>
</gene>
<dbReference type="Gene3D" id="3.30.559.30">
    <property type="entry name" value="Nonribosomal peptide synthetase, condensation domain"/>
    <property type="match status" value="4"/>
</dbReference>
<dbReference type="FunFam" id="2.30.38.10:FF:000001">
    <property type="entry name" value="Non-ribosomal peptide synthetase PvdI"/>
    <property type="match status" value="4"/>
</dbReference>
<feature type="region of interest" description="Disordered" evidence="7">
    <location>
        <begin position="3770"/>
        <end position="3789"/>
    </location>
</feature>
<name>A0A6I4W9T3_9ACTN</name>
<evidence type="ECO:0000313" key="9">
    <source>
        <dbReference type="EMBL" id="MXQ65540.1"/>
    </source>
</evidence>
<dbReference type="SMART" id="SM00823">
    <property type="entry name" value="PKS_PP"/>
    <property type="match status" value="4"/>
</dbReference>
<dbReference type="FunFam" id="1.10.1200.10:FF:000005">
    <property type="entry name" value="Nonribosomal peptide synthetase 1"/>
    <property type="match status" value="1"/>
</dbReference>
<proteinExistence type="inferred from homology"/>
<dbReference type="InterPro" id="IPR020845">
    <property type="entry name" value="AMP-binding_CS"/>
</dbReference>
<dbReference type="GO" id="GO:0003824">
    <property type="term" value="F:catalytic activity"/>
    <property type="evidence" value="ECO:0007669"/>
    <property type="project" value="UniProtKB-KW"/>
</dbReference>
<reference evidence="9 10" key="1">
    <citation type="submission" date="2019-12" db="EMBL/GenBank/DDBJ databases">
        <title>Nocardia macrotermitis sp. nov. and Nocardia aurantia sp. nov., isolated from the gut of the fungus growing-termite Macrotermes natalensis.</title>
        <authorList>
            <person name="Christine B."/>
            <person name="Rene B."/>
        </authorList>
    </citation>
    <scope>NUCLEOTIDE SEQUENCE [LARGE SCALE GENOMIC DNA]</scope>
    <source>
        <strain evidence="9 10">DSM 102126</strain>
    </source>
</reference>
<evidence type="ECO:0000256" key="7">
    <source>
        <dbReference type="SAM" id="MobiDB-lite"/>
    </source>
</evidence>
<dbReference type="InterPro" id="IPR010071">
    <property type="entry name" value="AA_adenyl_dom"/>
</dbReference>
<comment type="similarity">
    <text evidence="2">Belongs to the ATP-dependent AMP-binding enzyme family.</text>
</comment>
<dbReference type="FunFam" id="3.40.50.980:FF:000002">
    <property type="entry name" value="Enterobactin synthetase component F"/>
    <property type="match status" value="2"/>
</dbReference>
<dbReference type="GO" id="GO:0072330">
    <property type="term" value="P:monocarboxylic acid biosynthetic process"/>
    <property type="evidence" value="ECO:0007669"/>
    <property type="project" value="UniProtKB-ARBA"/>
</dbReference>
<dbReference type="GO" id="GO:0044550">
    <property type="term" value="P:secondary metabolite biosynthetic process"/>
    <property type="evidence" value="ECO:0007669"/>
    <property type="project" value="UniProtKB-ARBA"/>
</dbReference>
<dbReference type="PANTHER" id="PTHR45527:SF14">
    <property type="entry name" value="PLIPASTATIN SYNTHASE SUBUNIT B"/>
    <property type="match status" value="1"/>
</dbReference>
<dbReference type="InterPro" id="IPR000873">
    <property type="entry name" value="AMP-dep_synth/lig_dom"/>
</dbReference>
<keyword evidence="10" id="KW-1185">Reference proteome</keyword>
<feature type="region of interest" description="Disordered" evidence="7">
    <location>
        <begin position="3678"/>
        <end position="3698"/>
    </location>
</feature>
<keyword evidence="3" id="KW-0596">Phosphopantetheine</keyword>
<dbReference type="Gene3D" id="1.10.1200.10">
    <property type="entry name" value="ACP-like"/>
    <property type="match status" value="4"/>
</dbReference>
<dbReference type="GO" id="GO:0043041">
    <property type="term" value="P:amino acid activation for nonribosomal peptide biosynthetic process"/>
    <property type="evidence" value="ECO:0007669"/>
    <property type="project" value="TreeGrafter"/>
</dbReference>
<dbReference type="InterPro" id="IPR036736">
    <property type="entry name" value="ACP-like_sf"/>
</dbReference>
<dbReference type="GO" id="GO:0005829">
    <property type="term" value="C:cytosol"/>
    <property type="evidence" value="ECO:0007669"/>
    <property type="project" value="TreeGrafter"/>
</dbReference>
<dbReference type="InterPro" id="IPR001242">
    <property type="entry name" value="Condensation_dom"/>
</dbReference>
<dbReference type="Proteomes" id="UP000431901">
    <property type="component" value="Unassembled WGS sequence"/>
</dbReference>
<comment type="caution">
    <text evidence="9">The sequence shown here is derived from an EMBL/GenBank/DDBJ whole genome shotgun (WGS) entry which is preliminary data.</text>
</comment>
<dbReference type="Gene3D" id="2.30.38.10">
    <property type="entry name" value="Luciferase, Domain 3"/>
    <property type="match status" value="3"/>
</dbReference>
<accession>A0A6I4W9T3</accession>
<feature type="domain" description="Carrier" evidence="8">
    <location>
        <begin position="2642"/>
        <end position="2717"/>
    </location>
</feature>
<comment type="cofactor">
    <cofactor evidence="1">
        <name>pantetheine 4'-phosphate</name>
        <dbReference type="ChEBI" id="CHEBI:47942"/>
    </cofactor>
</comment>
<feature type="domain" description="Carrier" evidence="8">
    <location>
        <begin position="1597"/>
        <end position="1672"/>
    </location>
</feature>
<keyword evidence="6" id="KW-0045">Antibiotic biosynthesis</keyword>
<feature type="compositionally biased region" description="Basic and acidic residues" evidence="7">
    <location>
        <begin position="3771"/>
        <end position="3780"/>
    </location>
</feature>
<dbReference type="InterPro" id="IPR045851">
    <property type="entry name" value="AMP-bd_C_sf"/>
</dbReference>
<dbReference type="GO" id="GO:0017000">
    <property type="term" value="P:antibiotic biosynthetic process"/>
    <property type="evidence" value="ECO:0007669"/>
    <property type="project" value="UniProtKB-KW"/>
</dbReference>
<dbReference type="Pfam" id="PF13193">
    <property type="entry name" value="AMP-binding_C"/>
    <property type="match status" value="4"/>
</dbReference>
<dbReference type="PROSITE" id="PS00455">
    <property type="entry name" value="AMP_BINDING"/>
    <property type="match status" value="4"/>
</dbReference>
<dbReference type="FunFam" id="1.10.1200.10:FF:000016">
    <property type="entry name" value="Non-ribosomal peptide synthase"/>
    <property type="match status" value="3"/>
</dbReference>
<dbReference type="CDD" id="cd19540">
    <property type="entry name" value="LCL_NRPS-like"/>
    <property type="match status" value="3"/>
</dbReference>
<evidence type="ECO:0000256" key="4">
    <source>
        <dbReference type="ARBA" id="ARBA00022553"/>
    </source>
</evidence>
<dbReference type="CDD" id="cd17646">
    <property type="entry name" value="A_NRPS_AB3403-like"/>
    <property type="match status" value="1"/>
</dbReference>
<dbReference type="FunFam" id="3.40.50.12780:FF:000012">
    <property type="entry name" value="Non-ribosomal peptide synthetase"/>
    <property type="match status" value="3"/>
</dbReference>
<dbReference type="GO" id="GO:0008610">
    <property type="term" value="P:lipid biosynthetic process"/>
    <property type="evidence" value="ECO:0007669"/>
    <property type="project" value="UniProtKB-ARBA"/>
</dbReference>
<dbReference type="SUPFAM" id="SSF47336">
    <property type="entry name" value="ACP-like"/>
    <property type="match status" value="4"/>
</dbReference>
<dbReference type="NCBIfam" id="TIGR01720">
    <property type="entry name" value="NRPS-para261"/>
    <property type="match status" value="1"/>
</dbReference>
<feature type="region of interest" description="Disordered" evidence="7">
    <location>
        <begin position="831"/>
        <end position="850"/>
    </location>
</feature>
<dbReference type="SUPFAM" id="SSF52777">
    <property type="entry name" value="CoA-dependent acyltransferases"/>
    <property type="match status" value="8"/>
</dbReference>
<dbReference type="Pfam" id="PF00550">
    <property type="entry name" value="PP-binding"/>
    <property type="match status" value="4"/>
</dbReference>
<dbReference type="InterPro" id="IPR023213">
    <property type="entry name" value="CAT-like_dom_sf"/>
</dbReference>
<feature type="domain" description="Carrier" evidence="8">
    <location>
        <begin position="536"/>
        <end position="611"/>
    </location>
</feature>
<evidence type="ECO:0000256" key="6">
    <source>
        <dbReference type="ARBA" id="ARBA00023194"/>
    </source>
</evidence>
<evidence type="ECO:0000256" key="3">
    <source>
        <dbReference type="ARBA" id="ARBA00022450"/>
    </source>
</evidence>
<dbReference type="InterPro" id="IPR010060">
    <property type="entry name" value="NRPS_synth"/>
</dbReference>
<protein>
    <submittedName>
        <fullName evidence="9">Amino acid adenylation domain-containing protein</fullName>
    </submittedName>
</protein>
<evidence type="ECO:0000256" key="2">
    <source>
        <dbReference type="ARBA" id="ARBA00006432"/>
    </source>
</evidence>
<dbReference type="Pfam" id="PF00668">
    <property type="entry name" value="Condensation"/>
    <property type="match status" value="4"/>
</dbReference>
<dbReference type="Gene3D" id="3.40.50.12780">
    <property type="entry name" value="N-terminal domain of ligase-like"/>
    <property type="match status" value="1"/>
</dbReference>
<dbReference type="PANTHER" id="PTHR45527">
    <property type="entry name" value="NONRIBOSOMAL PEPTIDE SYNTHETASE"/>
    <property type="match status" value="1"/>
</dbReference>
<dbReference type="SUPFAM" id="SSF56801">
    <property type="entry name" value="Acetyl-CoA synthetase-like"/>
    <property type="match status" value="4"/>
</dbReference>
<dbReference type="Pfam" id="PF00501">
    <property type="entry name" value="AMP-binding"/>
    <property type="match status" value="4"/>
</dbReference>
<dbReference type="PROSITE" id="PS00012">
    <property type="entry name" value="PHOSPHOPANTETHEINE"/>
    <property type="match status" value="4"/>
</dbReference>
<feature type="domain" description="Carrier" evidence="8">
    <location>
        <begin position="3698"/>
        <end position="3772"/>
    </location>
</feature>
<organism evidence="9 10">
    <name type="scientific">Actinomadura rayongensis</name>
    <dbReference type="NCBI Taxonomy" id="1429076"/>
    <lineage>
        <taxon>Bacteria</taxon>
        <taxon>Bacillati</taxon>
        <taxon>Actinomycetota</taxon>
        <taxon>Actinomycetes</taxon>
        <taxon>Streptosporangiales</taxon>
        <taxon>Thermomonosporaceae</taxon>
        <taxon>Actinomadura</taxon>
    </lineage>
</organism>
<dbReference type="GO" id="GO:0031177">
    <property type="term" value="F:phosphopantetheine binding"/>
    <property type="evidence" value="ECO:0007669"/>
    <property type="project" value="InterPro"/>
</dbReference>
<evidence type="ECO:0000313" key="10">
    <source>
        <dbReference type="Proteomes" id="UP000431901"/>
    </source>
</evidence>
<evidence type="ECO:0000259" key="8">
    <source>
        <dbReference type="PROSITE" id="PS50075"/>
    </source>
</evidence>
<keyword evidence="5" id="KW-0677">Repeat</keyword>
<evidence type="ECO:0000256" key="1">
    <source>
        <dbReference type="ARBA" id="ARBA00001957"/>
    </source>
</evidence>
<sequence>MVTDPARRLAQVDVTDFAELTAGDGADVAVPDASLVDLFEAQVVRDENAVAVVDGGAERSYGDLNVLVNRLAWCLVERGVGAEVRVGVLVERSVWSVVSMLAVLKAGGVYVPLDPEWPSGRVNYVLENCSPAVVLCSLETAGMVGDAVATLVVDGPELARDLAERPVGDPGVRVWAGSAAYVIYTSGSTGRPKGVVVPQAGIVNRLLWMQDQFGLTAEDRVLHKTSVGFDVSMWELLWPLVTGAGLVLARPGSHRDPAYLAGLIRDAKVTTAHFVPSMLRVFVDEPSVAECAGLRRVICSGEALPPDLVERFFSRLDVPLFNLYGPTEASVDVTWWECPRTSLDVVPIGRPVWNTRILVLDAFLRPVPPGVAGEVYLQGVQLARGYLGRPGLSAERFVASPFGSGERMYRTGDIGRWTPDGQLVYLGRADDQVKIRGFRIEPGEIDAALAEYAGVTEAVTLVREGRGTDQILVAYVRTDSPVDPAELRAHAGRVLPEYMVPAAVIRVEEWPLSASGKLDRAALPAPEFGSSAGGREPRTVTEEIVCGLFADVLAMERVGADDGLFDLGGDSLLAMRLIARIRAALAVEVPIRTLFADPTPAGIAAFVETNRVTNARAGLAAVERPETVPLSFGQARMWFLNRFEDTGAVYNMPWTVRLSGDLDRTSLQAALADVADRHETLRTVFPDVDGEPIPWVRAGRDARPELAVTQVNPDDLDEALGAAARQGFDVARELPWRAHLFVLGEHEHILMLVVHHIAGDGWSMGVLARDLSTAYTARRAGDAPDWAPLPVQYPDFAVWQRELLGGEDDPDSVIAGQLAYWRDALAELPPELTLPTDRPRPPVASHRGGTVPVQIPAELHARLTEVARERQATVFMVVQAALAVLLSRLGAGEDVPIGTATAGRSDAALDDLVGFFLNTLVLRTDVSGDPTFEEILNRVRDTDLAAYDHQDVPFERLVDDLSPVRSLARHPLFQTMLIFQNAPAAVWDLAGLDASPLDAATGAARFDLAFSLTERRADGVPAGIDGDLEYAADLFDADTAHALAARLVRVLDQVTEDPDRRLGAVDVLDADERRQVLDDWNATAEPVQGRTFPDLFAEQAARTPDEIALLDDDVQWTYAELNAAANRLARHLIEHGAGPERTVALLLPRSITTVVAMLAVGKAGAAFLPIDADYPVARIEFMLRDADPALLLCTAATAAQVPAHKPPRLVLDDPAVVAELAAGTDGDVGDADRPVPLTLRHPAYVIYTSGSTGTPKGVVVSHAGLESLAMSQRAHFGARPGSRVLQFASPSFDVSIWETCMALLSGAALVVAGADRLTLQGSLTDIAARFGVTHMTLPPAVVAALPDGSLRGVETLLLAGERCAPEIVRRWAPGRSLINAYGPTEVTIATAVTGPLTGVDPATGEVPIGRPLINTRALILDRFLRPVAPGVAGELYFTGPGLARGYLKRPGLTAERFTACPFGAPGERMYRTGDVAQWSADGEVVYLGRADTQVKIRGFRIEPGEIEAVLAEHDAVARAAVIAHEDERGTRRLVAYVIPAAVVDPARLRAHVAAVLPEYMVPAAVVAVPEFPFTRSGKLDRAALPAPDFADLAGSRAPRTAVEELLCGLFAEVLGLTRVGAEDGFFDLGGDSLSATRLLSRVGALLGTEVPIRELFAAPTPAGVAAFVAGHRTRGARAALTAVERPDVVPLSFGQARMWFLNRLEDAGAVYNMPWAARLSGPLDRAALQAALGDVADRHESLRTIFPDRGGAPVQRILDGDESRPVLSVALVGVGEVDEALAAAARRGFDVGRELPWRAHLFVLGPDEYVLLLVVHHIAGDGWSMDVLVRDLATAYTARRAGRAPGWAPLPVQYADFAAWQRAALGSEDDPSSLIAAQLAHWRDALAELPPELALPTDRPRPAVAGHRGGTVPVRVPAEVHAALTDVARTGQATVFMVVQAALAVLLSRLGAGEDVPIGTATAGRTDAALDDLVGFFLNTLVLRTDVSGNPPFADVLGRVRETDLAAYSHQDVPFERLVDEFSPVRSLARHPLFQVMLVFQNTPDTVWELPGLDARVTEVGGEVAKFDLAFSLAERRGADGAPAGIDGVLEYSADLFDPWTAHLLVGRLLHVLEQVAADPWLPLGRIGVVGDGERELVVASWNTTAAPAGPETLVAAFAAQVERSPGAVAVAGDVSWTYAELDAVAGRIASGLAGARRVGVLLERSAWLVAALVGSVKAGAAYVPVDPGWPAARIERVLAEADVDVVVTEPGLLDRVPAGSSAVLVETLAGGAESALPVVGPDDLAYVMYTSGSTGVPKGVAATHRGVCGLALDGGWGVELGSRVLLHAPVAFDASTYEIWVPLLSGGQIVVAPPGPVDAGVLRRLIEEFELTAVHVTAGLLGALAQEAPDCFAGLDEVLTGGDVVSASAVAAVMEACPGVAVRHLYGPTEVTLCATTHLLATGAEIPSVLPIGRPRDNTRTLVLDAYLQPAPVGVVGELYVAGSGLARGYLDRPGLSAERFVACPYGEGERMYRTGDLVRWDGEGQLVFVGRADTQVKVRGFRIEPAEIETVLSGHDQVARAAVIAREDQPGDKRLVAYVVPANGAVDTAELRAYTGTVLPDYMVPTAVVPLDALPLTPSGKLDRAVLPAPDFADAVGSREPRTAVEEVLCGLFAEILGLERVGADDGFFALGGDSLLAMRLIARVRAVLEVDVPIRALFAAPTPAGVAALAAPDGARAARAALTAVERPDPVPLSFGQARMWFLNRFEDTGAVYNMPWAVRLSGALDRTALHAALADVADRHESLRTIFPDTDGVPVQRILADAAPEPVVTPVAEADLDAALAAAARRGFDVGRELPWRAHLFVLGPDEYVLLLVVHHIAGDGWSMGVLVRDLSVAYAARCAGLAPGWAPLPVQYADFAVWQRALLGGEDDPSGALAGQLAFWRAALAGLPPELALPVDRPRPATASHRGAAVPLRIPADVHARLIEVAREHQVTVFMVVQAALAVLLSRLGAGTDVPIGTAVAGRGDAALDDLVGFFLNTLVLRTDVSGDPAFADILGRVRDTDLAAYSHQDIPFERLVDDLSPDRSMARHPLFQVMLVLQNAPAAVLDMPGLTAVTLEPRTESAKFDLVFSLEERRAEDGTPAGVVGEVEYAVDLFDEATARMVAAALAEVLDQVTADPSLPVGRVSVVDPAERSRVVEEWNDTSVPVPSASLAGLFEARVAETPDAAAIVSGDEEWSYASVNAAANRLAWHLADRGVGPEKRVALLLPRSVEMVIAVLAVVKTGAAYVPVDPDYPEARIAYTLADASPAIVVCTAETRGQVAGPVVVLEDVAEGRSDNLGERARPDHPAYVIYTSGSTGKPKGVVVPHRNVVSLIAAAGERFGLGRDDVWSLFHSYAFDFSVWEMWGALLLGGRVVVVPFEVTRSPRDFLNLATETGVTVLSQTPSAFYQLMQADQENPGKEPRIRYVVFGGEALDPARLDGWYSRRPSGGVLVNMYGITETTVHVTHLSLDREMAAAAGSSSVIGAPLDNTRVFVLDQFLQPVPAGVTGEMYVAGTGLARGYLNRPGLTGERFVACPFGASGERMYRTGDLGRWTRDGSLVYAGRADAQVKIRGFRIEPAEIEAALLGHDDVTQAAVIVREDQPGDRRLIAYIVAPSADPADVRTYATGVLPQHMVPTAVVPIDGLPLTPSGKLDKDALPAPDYTAATSDRQPRTPVEQILCELFADILRLDRVGVDDGFFALGGDSIMSMQLVSRARRAGLVISPRQVFEHKSPAALATVVGEQRADDPRPAADDAPGPVPLTPVMRVTGPAGLTGRFAQWTAVPVPPLDPDALRAAVRAVADHHEVLRSRLVRPDPGDLATWRLESGPPGTGDVASRITRIDATAVADGPDLDALVRAQSRAATDRLDPRAGAMLQLVWLDRGPRRGRLVVVVHHLVVDGVSWRILLPDLEAAYAAAVAGDRPVLEDVGTPFRRWGRALAEQAVSPARAAELPVWRAMLTDPGPALADRNLDPERDTAAKMRELTLPVPADVTEALLTRVADVFHAGVNDVLLAGLAAAVAEWRGAGPVLVDVEGHGREALADGMDLSRTIGWFTSMYPVRLDAGPADLTDVRSGGPAAGELLKAVKEQVRTVPSDGLGFGMLRHLNPETGQELAALPTPEIGFNYLGRFTTTDGTSGQADWTPVELGGEVDPAMPAAHVLEAGGVVHDRPDGPELHLSLAWVEGLFDRPAVERLAAEWAAMLTGLAAHADDPDAGGHTPSDFPLMDISQDDLGELESQWRQK</sequence>